<evidence type="ECO:0000256" key="18">
    <source>
        <dbReference type="SAM" id="MobiDB-lite"/>
    </source>
</evidence>
<gene>
    <name evidence="23" type="primary">LOC103186383</name>
</gene>
<feature type="disulfide bond" evidence="16">
    <location>
        <begin position="180"/>
        <end position="259"/>
    </location>
</feature>
<dbReference type="RefSeq" id="XP_007903569.1">
    <property type="nucleotide sequence ID" value="XM_007905378.2"/>
</dbReference>
<keyword evidence="7 19" id="KW-1133">Transmembrane helix</keyword>
<evidence type="ECO:0000256" key="1">
    <source>
        <dbReference type="ARBA" id="ARBA00004651"/>
    </source>
</evidence>
<keyword evidence="6 20" id="KW-0732">Signal</keyword>
<evidence type="ECO:0000256" key="8">
    <source>
        <dbReference type="ARBA" id="ARBA00023040"/>
    </source>
</evidence>
<evidence type="ECO:0000256" key="13">
    <source>
        <dbReference type="ARBA" id="ARBA00023180"/>
    </source>
</evidence>
<name>V9KF74_CALMI</name>
<dbReference type="InterPro" id="IPR003912">
    <property type="entry name" value="Protea_act_rcpt"/>
</dbReference>
<keyword evidence="8 17" id="KW-0297">G-protein coupled receptor</keyword>
<dbReference type="STRING" id="7868.ENSCMIP00000002135"/>
<dbReference type="InterPro" id="IPR000276">
    <property type="entry name" value="GPCR_Rhodpsn"/>
</dbReference>
<keyword evidence="13" id="KW-0325">Glycoprotein</keyword>
<sequence>MGGGVGLVLCIALLRAVSARNPGNSSKAVAPPRSFGGIIQLSEYIDLALIEGEDSGQFSGSGSKDAPGIDSDENKVMDSVKDSKKPNLHYVAISKITGQYLTGPWMTIFIPSIYTAVIAMSLPLNCLAILLFLFKLKLKTPSVIFMVNLAIADLLFVLLLPLKISYHFSGNDWGFGSFTCRMVTGGFYAYMYCSVLLMMCISVDRFFAVVYPIRSVSWRSPKRASVLCIVMWVLAITGALPLFLSEQMVYISKLNITTCHDVLPLSTLQNHSLYYFPILCTLFFVLPLIVTSICYISIILTLSSSSLSTKCKKTRAIGLAVIVLFVFIVCFAPTNILLLIHYLHFYHSASDSMYFAYLLCLCIGSVSSCIDPLIYYYASSLCQKHLQSLQCCGQATESGSSQTECKNSKTGSSTDTVSQKLLI</sequence>
<dbReference type="GO" id="GO:0035025">
    <property type="term" value="P:positive regulation of Rho protein signal transduction"/>
    <property type="evidence" value="ECO:0007669"/>
    <property type="project" value="TreeGrafter"/>
</dbReference>
<keyword evidence="14 17" id="KW-0807">Transducer</keyword>
<accession>V9KF74</accession>
<evidence type="ECO:0000256" key="19">
    <source>
        <dbReference type="SAM" id="Phobius"/>
    </source>
</evidence>
<dbReference type="PANTHER" id="PTHR24232:SF20">
    <property type="entry name" value="PROTEINASE-ACTIVATED RECEPTOR 1"/>
    <property type="match status" value="1"/>
</dbReference>
<feature type="signal peptide" evidence="20">
    <location>
        <begin position="1"/>
        <end position="19"/>
    </location>
</feature>
<dbReference type="Gene3D" id="1.20.1070.10">
    <property type="entry name" value="Rhodopsin 7-helix transmembrane proteins"/>
    <property type="match status" value="1"/>
</dbReference>
<organism evidence="22">
    <name type="scientific">Callorhinchus milii</name>
    <name type="common">Ghost shark</name>
    <dbReference type="NCBI Taxonomy" id="7868"/>
    <lineage>
        <taxon>Eukaryota</taxon>
        <taxon>Metazoa</taxon>
        <taxon>Chordata</taxon>
        <taxon>Craniata</taxon>
        <taxon>Vertebrata</taxon>
        <taxon>Chondrichthyes</taxon>
        <taxon>Holocephali</taxon>
        <taxon>Chimaeriformes</taxon>
        <taxon>Callorhinchidae</taxon>
        <taxon>Callorhinchus</taxon>
    </lineage>
</organism>
<evidence type="ECO:0000256" key="5">
    <source>
        <dbReference type="ARBA" id="ARBA00022696"/>
    </source>
</evidence>
<dbReference type="OMA" id="QCQKQVA"/>
<comment type="similarity">
    <text evidence="17">Belongs to the G-protein coupled receptor 1 family.</text>
</comment>
<comment type="subcellular location">
    <subcellularLocation>
        <location evidence="1">Cell membrane</location>
        <topology evidence="1">Multi-pass membrane protein</topology>
    </subcellularLocation>
</comment>
<evidence type="ECO:0000256" key="11">
    <source>
        <dbReference type="ARBA" id="ARBA00023157"/>
    </source>
</evidence>
<evidence type="ECO:0000256" key="10">
    <source>
        <dbReference type="ARBA" id="ARBA00023136"/>
    </source>
</evidence>
<evidence type="ECO:0000256" key="3">
    <source>
        <dbReference type="ARBA" id="ARBA00022475"/>
    </source>
</evidence>
<reference evidence="22 24" key="3">
    <citation type="journal article" date="2014" name="Nature">
        <title>Elephant shark genome provides unique insights into gnathostome evolution.</title>
        <authorList>
            <consortium name="International Elephant Shark Genome Sequencing Consortium"/>
            <person name="Venkatesh B."/>
            <person name="Lee A.P."/>
            <person name="Ravi V."/>
            <person name="Maurya A.K."/>
            <person name="Lian M.M."/>
            <person name="Swann J.B."/>
            <person name="Ohta Y."/>
            <person name="Flajnik M.F."/>
            <person name="Sutoh Y."/>
            <person name="Kasahara M."/>
            <person name="Hoon S."/>
            <person name="Gangu V."/>
            <person name="Roy S.W."/>
            <person name="Irimia M."/>
            <person name="Korzh V."/>
            <person name="Kondrychyn I."/>
            <person name="Lim Z.W."/>
            <person name="Tay B.H."/>
            <person name="Tohari S."/>
            <person name="Kong K.W."/>
            <person name="Ho S."/>
            <person name="Lorente-Galdos B."/>
            <person name="Quilez J."/>
            <person name="Marques-Bonet T."/>
            <person name="Raney B.J."/>
            <person name="Ingham P.W."/>
            <person name="Tay A."/>
            <person name="Hillier L.W."/>
            <person name="Minx P."/>
            <person name="Boehm T."/>
            <person name="Wilson R.K."/>
            <person name="Brenner S."/>
            <person name="Warren W.C."/>
        </authorList>
    </citation>
    <scope>NUCLEOTIDE SEQUENCE</scope>
    <source>
        <tissue evidence="22">Heart</tissue>
    </source>
</reference>
<dbReference type="FunFam" id="1.20.1070.10:FF:000040">
    <property type="entry name" value="Coagulation factor 2 (thrombin) receptor"/>
    <property type="match status" value="1"/>
</dbReference>
<dbReference type="KEGG" id="cmk:103186383"/>
<evidence type="ECO:0000313" key="24">
    <source>
        <dbReference type="Proteomes" id="UP000314986"/>
    </source>
</evidence>
<keyword evidence="12 17" id="KW-0675">Receptor</keyword>
<keyword evidence="11 16" id="KW-1015">Disulfide bond</keyword>
<evidence type="ECO:0000256" key="7">
    <source>
        <dbReference type="ARBA" id="ARBA00022989"/>
    </source>
</evidence>
<dbReference type="GO" id="GO:0030194">
    <property type="term" value="P:positive regulation of blood coagulation"/>
    <property type="evidence" value="ECO:0007669"/>
    <property type="project" value="TreeGrafter"/>
</dbReference>
<evidence type="ECO:0000256" key="14">
    <source>
        <dbReference type="ARBA" id="ARBA00023224"/>
    </source>
</evidence>
<feature type="transmembrane region" description="Helical" evidence="19">
    <location>
        <begin position="274"/>
        <end position="304"/>
    </location>
</feature>
<feature type="chain" id="PRO_5044739498" description="Proteinase-activated receptor 1" evidence="20">
    <location>
        <begin position="20"/>
        <end position="423"/>
    </location>
</feature>
<dbReference type="GO" id="GO:0007596">
    <property type="term" value="P:blood coagulation"/>
    <property type="evidence" value="ECO:0007669"/>
    <property type="project" value="UniProtKB-KW"/>
</dbReference>
<keyword evidence="24" id="KW-1185">Reference proteome</keyword>
<reference evidence="24" key="2">
    <citation type="journal article" date="2007" name="PLoS Biol.">
        <title>Survey sequencing and comparative analysis of the elephant shark (Callorhinchus milii) genome.</title>
        <authorList>
            <person name="Venkatesh B."/>
            <person name="Kirkness E.F."/>
            <person name="Loh Y.H."/>
            <person name="Halpern A.L."/>
            <person name="Lee A.P."/>
            <person name="Johnson J."/>
            <person name="Dandona N."/>
            <person name="Viswanathan L.D."/>
            <person name="Tay A."/>
            <person name="Venter J.C."/>
            <person name="Strausberg R.L."/>
            <person name="Brenner S."/>
        </authorList>
    </citation>
    <scope>NUCLEOTIDE SEQUENCE [LARGE SCALE GENOMIC DNA]</scope>
</reference>
<dbReference type="GO" id="GO:0015057">
    <property type="term" value="F:thrombin-activated receptor activity"/>
    <property type="evidence" value="ECO:0007669"/>
    <property type="project" value="InterPro"/>
</dbReference>
<dbReference type="PRINTS" id="PR00908">
    <property type="entry name" value="THROMBINR"/>
</dbReference>
<feature type="transmembrane region" description="Helical" evidence="19">
    <location>
        <begin position="224"/>
        <end position="244"/>
    </location>
</feature>
<keyword evidence="10 19" id="KW-0472">Membrane</keyword>
<evidence type="ECO:0000256" key="9">
    <source>
        <dbReference type="ARBA" id="ARBA00023084"/>
    </source>
</evidence>
<feature type="transmembrane region" description="Helical" evidence="19">
    <location>
        <begin position="316"/>
        <end position="342"/>
    </location>
</feature>
<evidence type="ECO:0000259" key="21">
    <source>
        <dbReference type="PROSITE" id="PS50262"/>
    </source>
</evidence>
<evidence type="ECO:0000313" key="23">
    <source>
        <dbReference type="Ensembl" id="ENSCMIP00000002135.1"/>
    </source>
</evidence>
<evidence type="ECO:0000256" key="2">
    <source>
        <dbReference type="ARBA" id="ARBA00019705"/>
    </source>
</evidence>
<evidence type="ECO:0000256" key="6">
    <source>
        <dbReference type="ARBA" id="ARBA00022729"/>
    </source>
</evidence>
<dbReference type="Ensembl" id="ENSCMIT00000002216.1">
    <property type="protein sequence ID" value="ENSCMIP00000002135.1"/>
    <property type="gene ID" value="ENSCMIG00000001298.1"/>
</dbReference>
<dbReference type="GeneID" id="103186383"/>
<feature type="region of interest" description="Disordered" evidence="18">
    <location>
        <begin position="56"/>
        <end position="76"/>
    </location>
</feature>
<feature type="domain" description="G-protein coupled receptors family 1 profile" evidence="21">
    <location>
        <begin position="124"/>
        <end position="375"/>
    </location>
</feature>
<dbReference type="OrthoDB" id="8881832at2759"/>
<evidence type="ECO:0000256" key="16">
    <source>
        <dbReference type="PIRSR" id="PIRSR603912-52"/>
    </source>
</evidence>
<dbReference type="AlphaFoldDB" id="V9KF74"/>
<dbReference type="PRINTS" id="PR00237">
    <property type="entry name" value="GPCRRHODOPSN"/>
</dbReference>
<evidence type="ECO:0000256" key="4">
    <source>
        <dbReference type="ARBA" id="ARBA00022692"/>
    </source>
</evidence>
<proteinExistence type="evidence at transcript level"/>
<reference evidence="23" key="4">
    <citation type="submission" date="2025-05" db="UniProtKB">
        <authorList>
            <consortium name="Ensembl"/>
        </authorList>
    </citation>
    <scope>IDENTIFICATION</scope>
</reference>
<evidence type="ECO:0000313" key="22">
    <source>
        <dbReference type="EMBL" id="AFO96433.1"/>
    </source>
</evidence>
<evidence type="ECO:0000256" key="20">
    <source>
        <dbReference type="SAM" id="SignalP"/>
    </source>
</evidence>
<dbReference type="InterPro" id="IPR000935">
    <property type="entry name" value="Thrmbn_rcpt"/>
</dbReference>
<keyword evidence="4 17" id="KW-0812">Transmembrane</keyword>
<keyword evidence="5" id="KW-0356">Hemostasis</keyword>
<protein>
    <recommendedName>
        <fullName evidence="2">Proteinase-activated receptor 1</fullName>
    </recommendedName>
    <alternativeName>
        <fullName evidence="15">Thrombin receptor</fullName>
    </alternativeName>
</protein>
<dbReference type="Proteomes" id="UP000314986">
    <property type="component" value="Unassembled WGS sequence"/>
</dbReference>
<feature type="transmembrane region" description="Helical" evidence="19">
    <location>
        <begin position="145"/>
        <end position="168"/>
    </location>
</feature>
<feature type="transmembrane region" description="Helical" evidence="19">
    <location>
        <begin position="188"/>
        <end position="212"/>
    </location>
</feature>
<dbReference type="Pfam" id="PF00001">
    <property type="entry name" value="7tm_1"/>
    <property type="match status" value="1"/>
</dbReference>
<feature type="transmembrane region" description="Helical" evidence="19">
    <location>
        <begin position="108"/>
        <end position="133"/>
    </location>
</feature>
<keyword evidence="3" id="KW-1003">Cell membrane</keyword>
<dbReference type="GO" id="GO:0007200">
    <property type="term" value="P:phospholipase C-activating G protein-coupled receptor signaling pathway"/>
    <property type="evidence" value="ECO:0007669"/>
    <property type="project" value="TreeGrafter"/>
</dbReference>
<dbReference type="GO" id="GO:0005886">
    <property type="term" value="C:plasma membrane"/>
    <property type="evidence" value="ECO:0007669"/>
    <property type="project" value="UniProtKB-SubCell"/>
</dbReference>
<dbReference type="SUPFAM" id="SSF81321">
    <property type="entry name" value="Family A G protein-coupled receptor-like"/>
    <property type="match status" value="1"/>
</dbReference>
<reference evidence="24" key="1">
    <citation type="journal article" date="2006" name="Science">
        <title>Ancient noncoding elements conserved in the human genome.</title>
        <authorList>
            <person name="Venkatesh B."/>
            <person name="Kirkness E.F."/>
            <person name="Loh Y.H."/>
            <person name="Halpern A.L."/>
            <person name="Lee A.P."/>
            <person name="Johnson J."/>
            <person name="Dandona N."/>
            <person name="Viswanathan L.D."/>
            <person name="Tay A."/>
            <person name="Venter J.C."/>
            <person name="Strausberg R.L."/>
            <person name="Brenner S."/>
        </authorList>
    </citation>
    <scope>NUCLEOTIDE SEQUENCE [LARGE SCALE GENOMIC DNA]</scope>
</reference>
<evidence type="ECO:0000256" key="12">
    <source>
        <dbReference type="ARBA" id="ARBA00023170"/>
    </source>
</evidence>
<dbReference type="GeneTree" id="ENSGT01050000244840"/>
<feature type="transmembrane region" description="Helical" evidence="19">
    <location>
        <begin position="354"/>
        <end position="378"/>
    </location>
</feature>
<dbReference type="EMBL" id="JW863916">
    <property type="protein sequence ID" value="AFO96433.1"/>
    <property type="molecule type" value="mRNA"/>
</dbReference>
<keyword evidence="9" id="KW-0094">Blood coagulation</keyword>
<dbReference type="PANTHER" id="PTHR24232">
    <property type="entry name" value="G-PROTEIN COUPLED RECEPTOR"/>
    <property type="match status" value="1"/>
</dbReference>
<evidence type="ECO:0000256" key="15">
    <source>
        <dbReference type="ARBA" id="ARBA00031780"/>
    </source>
</evidence>
<evidence type="ECO:0000256" key="17">
    <source>
        <dbReference type="RuleBase" id="RU000688"/>
    </source>
</evidence>
<dbReference type="PROSITE" id="PS50262">
    <property type="entry name" value="G_PROTEIN_RECEP_F1_2"/>
    <property type="match status" value="1"/>
</dbReference>
<dbReference type="PROSITE" id="PS00237">
    <property type="entry name" value="G_PROTEIN_RECEP_F1_1"/>
    <property type="match status" value="1"/>
</dbReference>
<dbReference type="InterPro" id="IPR017452">
    <property type="entry name" value="GPCR_Rhodpsn_7TM"/>
</dbReference>
<dbReference type="PRINTS" id="PR01428">
    <property type="entry name" value="PROTEASEAR"/>
</dbReference>